<proteinExistence type="predicted"/>
<gene>
    <name evidence="2" type="ORF">WOLCODRAFT_83595</name>
</gene>
<name>A0A2H3JH20_WOLCO</name>
<dbReference type="OMA" id="ESIDWEV"/>
<feature type="domain" description="Fungal-type protein kinase" evidence="1">
    <location>
        <begin position="65"/>
        <end position="235"/>
    </location>
</feature>
<protein>
    <recommendedName>
        <fullName evidence="1">Fungal-type protein kinase domain-containing protein</fullName>
    </recommendedName>
</protein>
<dbReference type="Proteomes" id="UP000218811">
    <property type="component" value="Unassembled WGS sequence"/>
</dbReference>
<dbReference type="OrthoDB" id="2739948at2759"/>
<sequence length="352" mass="40173">MGFDPVLGTTTTTPYRIKAIQYPWRLEQRNKDNPERLKAWLSELYDKVGVVDDLGETSSFHVTISATAKYFKNGPRNERSHMRIVLDIVGEPLSKFTSTKQLIRAIRDAIIGHLLTYLSGVLHRDVSFGNVMLVRKGAVEFCGFIDDLDYGSPVDSSKFRWKGIKGTPFQGKSLRGTLLSAGEQKRFRELENELKERTGTVEFMAMELMNADPKQDVSHQVHHDLESFFWLLVWFVLRHTNHDHKEGKGTFAKVFGTNVPEDARERKENMLLRKFFTIKGNTPLSYLLQRLQSMVSDAYILNVPKFGNVTQTPVPLTYDAMLEAFDEALGMKGWPEDDAAIPFKPPYSEMDS</sequence>
<dbReference type="InterPro" id="IPR040976">
    <property type="entry name" value="Pkinase_fungal"/>
</dbReference>
<dbReference type="EMBL" id="KB467909">
    <property type="protein sequence ID" value="PCH37018.1"/>
    <property type="molecule type" value="Genomic_DNA"/>
</dbReference>
<dbReference type="PANTHER" id="PTHR38248:SF2">
    <property type="entry name" value="FUNK1 11"/>
    <property type="match status" value="1"/>
</dbReference>
<dbReference type="PANTHER" id="PTHR38248">
    <property type="entry name" value="FUNK1 6"/>
    <property type="match status" value="1"/>
</dbReference>
<dbReference type="Pfam" id="PF17667">
    <property type="entry name" value="Pkinase_fungal"/>
    <property type="match status" value="1"/>
</dbReference>
<evidence type="ECO:0000313" key="2">
    <source>
        <dbReference type="EMBL" id="PCH37018.1"/>
    </source>
</evidence>
<reference evidence="2 3" key="1">
    <citation type="journal article" date="2012" name="Science">
        <title>The Paleozoic origin of enzymatic lignin decomposition reconstructed from 31 fungal genomes.</title>
        <authorList>
            <person name="Floudas D."/>
            <person name="Binder M."/>
            <person name="Riley R."/>
            <person name="Barry K."/>
            <person name="Blanchette R.A."/>
            <person name="Henrissat B."/>
            <person name="Martinez A.T."/>
            <person name="Otillar R."/>
            <person name="Spatafora J.W."/>
            <person name="Yadav J.S."/>
            <person name="Aerts A."/>
            <person name="Benoit I."/>
            <person name="Boyd A."/>
            <person name="Carlson A."/>
            <person name="Copeland A."/>
            <person name="Coutinho P.M."/>
            <person name="de Vries R.P."/>
            <person name="Ferreira P."/>
            <person name="Findley K."/>
            <person name="Foster B."/>
            <person name="Gaskell J."/>
            <person name="Glotzer D."/>
            <person name="Gorecki P."/>
            <person name="Heitman J."/>
            <person name="Hesse C."/>
            <person name="Hori C."/>
            <person name="Igarashi K."/>
            <person name="Jurgens J.A."/>
            <person name="Kallen N."/>
            <person name="Kersten P."/>
            <person name="Kohler A."/>
            <person name="Kuees U."/>
            <person name="Kumar T.K.A."/>
            <person name="Kuo A."/>
            <person name="LaButti K."/>
            <person name="Larrondo L.F."/>
            <person name="Lindquist E."/>
            <person name="Ling A."/>
            <person name="Lombard V."/>
            <person name="Lucas S."/>
            <person name="Lundell T."/>
            <person name="Martin R."/>
            <person name="McLaughlin D.J."/>
            <person name="Morgenstern I."/>
            <person name="Morin E."/>
            <person name="Murat C."/>
            <person name="Nagy L.G."/>
            <person name="Nolan M."/>
            <person name="Ohm R.A."/>
            <person name="Patyshakuliyeva A."/>
            <person name="Rokas A."/>
            <person name="Ruiz-Duenas F.J."/>
            <person name="Sabat G."/>
            <person name="Salamov A."/>
            <person name="Samejima M."/>
            <person name="Schmutz J."/>
            <person name="Slot J.C."/>
            <person name="St John F."/>
            <person name="Stenlid J."/>
            <person name="Sun H."/>
            <person name="Sun S."/>
            <person name="Syed K."/>
            <person name="Tsang A."/>
            <person name="Wiebenga A."/>
            <person name="Young D."/>
            <person name="Pisabarro A."/>
            <person name="Eastwood D.C."/>
            <person name="Martin F."/>
            <person name="Cullen D."/>
            <person name="Grigoriev I.V."/>
            <person name="Hibbett D.S."/>
        </authorList>
    </citation>
    <scope>NUCLEOTIDE SEQUENCE [LARGE SCALE GENOMIC DNA]</scope>
    <source>
        <strain evidence="2 3">MD-104</strain>
    </source>
</reference>
<dbReference type="AlphaFoldDB" id="A0A2H3JH20"/>
<organism evidence="2 3">
    <name type="scientific">Wolfiporia cocos (strain MD-104)</name>
    <name type="common">Brown rot fungus</name>
    <dbReference type="NCBI Taxonomy" id="742152"/>
    <lineage>
        <taxon>Eukaryota</taxon>
        <taxon>Fungi</taxon>
        <taxon>Dikarya</taxon>
        <taxon>Basidiomycota</taxon>
        <taxon>Agaricomycotina</taxon>
        <taxon>Agaricomycetes</taxon>
        <taxon>Polyporales</taxon>
        <taxon>Phaeolaceae</taxon>
        <taxon>Wolfiporia</taxon>
    </lineage>
</organism>
<dbReference type="InterPro" id="IPR011009">
    <property type="entry name" value="Kinase-like_dom_sf"/>
</dbReference>
<evidence type="ECO:0000313" key="3">
    <source>
        <dbReference type="Proteomes" id="UP000218811"/>
    </source>
</evidence>
<feature type="non-terminal residue" evidence="2">
    <location>
        <position position="352"/>
    </location>
</feature>
<dbReference type="STRING" id="742152.A0A2H3JH20"/>
<keyword evidence="3" id="KW-1185">Reference proteome</keyword>
<evidence type="ECO:0000259" key="1">
    <source>
        <dbReference type="Pfam" id="PF17667"/>
    </source>
</evidence>
<accession>A0A2H3JH20</accession>
<dbReference type="SUPFAM" id="SSF56112">
    <property type="entry name" value="Protein kinase-like (PK-like)"/>
    <property type="match status" value="1"/>
</dbReference>